<dbReference type="Gene3D" id="3.30.1050.40">
    <property type="match status" value="1"/>
</dbReference>
<name>A0A345SXF9_9ACTN</name>
<dbReference type="InterPro" id="IPR024344">
    <property type="entry name" value="MDMPI_metal-binding"/>
</dbReference>
<keyword evidence="3" id="KW-0670">Pyruvate</keyword>
<dbReference type="InterPro" id="IPR034660">
    <property type="entry name" value="DinB/YfiT-like"/>
</dbReference>
<dbReference type="NCBIfam" id="TIGR03083">
    <property type="entry name" value="maleylpyruvate isomerase family mycothiol-dependent enzyme"/>
    <property type="match status" value="1"/>
</dbReference>
<evidence type="ECO:0000313" key="4">
    <source>
        <dbReference type="Proteomes" id="UP000249340"/>
    </source>
</evidence>
<evidence type="ECO:0000259" key="2">
    <source>
        <dbReference type="Pfam" id="PF17844"/>
    </source>
</evidence>
<dbReference type="EMBL" id="CP031264">
    <property type="protein sequence ID" value="AXI78414.1"/>
    <property type="molecule type" value="Genomic_DNA"/>
</dbReference>
<feature type="domain" description="Bacterial SCP orthologue" evidence="2">
    <location>
        <begin position="199"/>
        <end position="291"/>
    </location>
</feature>
<dbReference type="OrthoDB" id="8481083at2"/>
<reference evidence="4" key="1">
    <citation type="submission" date="2018-07" db="EMBL/GenBank/DDBJ databases">
        <title>Streptacidiphilus bronchialis DSM 106435 chromosome.</title>
        <authorList>
            <person name="Batra D."/>
            <person name="Gulvik C.A."/>
        </authorList>
    </citation>
    <scope>NUCLEOTIDE SEQUENCE [LARGE SCALE GENOMIC DNA]</scope>
    <source>
        <strain evidence="4">DSM 106435</strain>
    </source>
</reference>
<dbReference type="RefSeq" id="WP_111494055.1">
    <property type="nucleotide sequence ID" value="NZ_CP031264.1"/>
</dbReference>
<dbReference type="GO" id="GO:0046872">
    <property type="term" value="F:metal ion binding"/>
    <property type="evidence" value="ECO:0007669"/>
    <property type="project" value="InterPro"/>
</dbReference>
<feature type="domain" description="Mycothiol-dependent maleylpyruvate isomerase metal-binding" evidence="1">
    <location>
        <begin position="32"/>
        <end position="174"/>
    </location>
</feature>
<keyword evidence="3" id="KW-0413">Isomerase</keyword>
<dbReference type="InterPro" id="IPR041629">
    <property type="entry name" value="SCP_3"/>
</dbReference>
<protein>
    <submittedName>
        <fullName evidence="3">Maleylpyruvate isomerase family mycothiol-dependent enzyme</fullName>
    </submittedName>
</protein>
<evidence type="ECO:0000259" key="1">
    <source>
        <dbReference type="Pfam" id="PF11716"/>
    </source>
</evidence>
<dbReference type="InterPro" id="IPR017517">
    <property type="entry name" value="Maleyloyr_isom"/>
</dbReference>
<dbReference type="GO" id="GO:0016853">
    <property type="term" value="F:isomerase activity"/>
    <property type="evidence" value="ECO:0007669"/>
    <property type="project" value="UniProtKB-KW"/>
</dbReference>
<dbReference type="Pfam" id="PF17844">
    <property type="entry name" value="SCP_3"/>
    <property type="match status" value="1"/>
</dbReference>
<dbReference type="KEGG" id="stri:C7M71_014210"/>
<keyword evidence="4" id="KW-1185">Reference proteome</keyword>
<dbReference type="Proteomes" id="UP000249340">
    <property type="component" value="Chromosome"/>
</dbReference>
<proteinExistence type="predicted"/>
<sequence length="293" mass="31402">MPQPSARKGSRRIRSYDPARVRAALAAQTEELRTAVHSLCAHPRAEALLAAPTRLGDWTVRDLIMHLGFVLDWVPRHLDDPVPDGEPLTLTGWARVTRTAAADIAQGPQHRPEVTSEAVAGRLDTAADSLLEILAGPEAADPTRRIAIRFGPIRLADYLVTRLLETVVHADDLAEAVGRAARAQGVANPLAAPEDFRHDRQALASATRLLADTLAEAAPGGAVELRVPPYAVVQCVEGPRHTRGTPPNVVETDPLTWIRLATGRTAWADAVETGAVTASGERSDLSGHLPVLR</sequence>
<organism evidence="3 4">
    <name type="scientific">Peterkaempfera bronchialis</name>
    <dbReference type="NCBI Taxonomy" id="2126346"/>
    <lineage>
        <taxon>Bacteria</taxon>
        <taxon>Bacillati</taxon>
        <taxon>Actinomycetota</taxon>
        <taxon>Actinomycetes</taxon>
        <taxon>Kitasatosporales</taxon>
        <taxon>Streptomycetaceae</taxon>
        <taxon>Peterkaempfera</taxon>
    </lineage>
</organism>
<dbReference type="SUPFAM" id="SSF109854">
    <property type="entry name" value="DinB/YfiT-like putative metalloenzymes"/>
    <property type="match status" value="1"/>
</dbReference>
<evidence type="ECO:0000313" key="3">
    <source>
        <dbReference type="EMBL" id="AXI78414.1"/>
    </source>
</evidence>
<dbReference type="Pfam" id="PF11716">
    <property type="entry name" value="MDMPI_N"/>
    <property type="match status" value="1"/>
</dbReference>
<accession>A0A345SXF9</accession>
<dbReference type="AlphaFoldDB" id="A0A345SXF9"/>
<gene>
    <name evidence="3" type="ORF">C7M71_014210</name>
</gene>